<reference evidence="1 2" key="1">
    <citation type="submission" date="2018-06" db="EMBL/GenBank/DDBJ databases">
        <authorList>
            <consortium name="Pathogen Informatics"/>
            <person name="Doyle S."/>
        </authorList>
    </citation>
    <scope>NUCLEOTIDE SEQUENCE [LARGE SCALE GENOMIC DNA]</scope>
    <source>
        <strain evidence="1 2">NCTC11190</strain>
    </source>
</reference>
<protein>
    <recommendedName>
        <fullName evidence="3">NVEALA protein</fullName>
    </recommendedName>
</protein>
<keyword evidence="2" id="KW-1185">Reference proteome</keyword>
<dbReference type="EMBL" id="UGVL01000001">
    <property type="protein sequence ID" value="SUE33855.1"/>
    <property type="molecule type" value="Genomic_DNA"/>
</dbReference>
<sequence length="94" mass="9698">MKKSTKSLLFGVLGAAVLAGAYQNYRMSQTEKIASNLTLDNIESLALIMDCYAEATCPSGAVIHCSGGSSCESGPNESGGSYVICDGKYGSSCN</sequence>
<dbReference type="Proteomes" id="UP000255233">
    <property type="component" value="Unassembled WGS sequence"/>
</dbReference>
<dbReference type="AlphaFoldDB" id="A0A379MQP1"/>
<dbReference type="RefSeq" id="WP_027290252.1">
    <property type="nucleotide sequence ID" value="NZ_CALVFX010000008.1"/>
</dbReference>
<organism evidence="1 2">
    <name type="scientific">Rikenella microfusus</name>
    <dbReference type="NCBI Taxonomy" id="28139"/>
    <lineage>
        <taxon>Bacteria</taxon>
        <taxon>Pseudomonadati</taxon>
        <taxon>Bacteroidota</taxon>
        <taxon>Bacteroidia</taxon>
        <taxon>Bacteroidales</taxon>
        <taxon>Rikenellaceae</taxon>
        <taxon>Rikenella</taxon>
    </lineage>
</organism>
<evidence type="ECO:0008006" key="3">
    <source>
        <dbReference type="Google" id="ProtNLM"/>
    </source>
</evidence>
<evidence type="ECO:0000313" key="2">
    <source>
        <dbReference type="Proteomes" id="UP000255233"/>
    </source>
</evidence>
<evidence type="ECO:0000313" key="1">
    <source>
        <dbReference type="EMBL" id="SUE33855.1"/>
    </source>
</evidence>
<proteinExistence type="predicted"/>
<accession>A0A379MQP1</accession>
<gene>
    <name evidence="1" type="ORF">NCTC11190_01067</name>
</gene>
<name>A0A379MQP1_9BACT</name>